<organism evidence="1 2">
    <name type="scientific">Trifolium medium</name>
    <dbReference type="NCBI Taxonomy" id="97028"/>
    <lineage>
        <taxon>Eukaryota</taxon>
        <taxon>Viridiplantae</taxon>
        <taxon>Streptophyta</taxon>
        <taxon>Embryophyta</taxon>
        <taxon>Tracheophyta</taxon>
        <taxon>Spermatophyta</taxon>
        <taxon>Magnoliopsida</taxon>
        <taxon>eudicotyledons</taxon>
        <taxon>Gunneridae</taxon>
        <taxon>Pentapetalae</taxon>
        <taxon>rosids</taxon>
        <taxon>fabids</taxon>
        <taxon>Fabales</taxon>
        <taxon>Fabaceae</taxon>
        <taxon>Papilionoideae</taxon>
        <taxon>50 kb inversion clade</taxon>
        <taxon>NPAAA clade</taxon>
        <taxon>Hologalegina</taxon>
        <taxon>IRL clade</taxon>
        <taxon>Trifolieae</taxon>
        <taxon>Trifolium</taxon>
    </lineage>
</organism>
<evidence type="ECO:0000313" key="1">
    <source>
        <dbReference type="EMBL" id="MCI42328.1"/>
    </source>
</evidence>
<protein>
    <submittedName>
        <fullName evidence="1">Uncharacterized protein</fullName>
    </submittedName>
</protein>
<reference evidence="1 2" key="1">
    <citation type="journal article" date="2018" name="Front. Plant Sci.">
        <title>Red Clover (Trifolium pratense) and Zigzag Clover (T. medium) - A Picture of Genomic Similarities and Differences.</title>
        <authorList>
            <person name="Dluhosova J."/>
            <person name="Istvanek J."/>
            <person name="Nedelnik J."/>
            <person name="Repkova J."/>
        </authorList>
    </citation>
    <scope>NUCLEOTIDE SEQUENCE [LARGE SCALE GENOMIC DNA]</scope>
    <source>
        <strain evidence="2">cv. 10/8</strain>
        <tissue evidence="1">Leaf</tissue>
    </source>
</reference>
<accession>A0A392S0D4</accession>
<dbReference type="Proteomes" id="UP000265520">
    <property type="component" value="Unassembled WGS sequence"/>
</dbReference>
<evidence type="ECO:0000313" key="2">
    <source>
        <dbReference type="Proteomes" id="UP000265520"/>
    </source>
</evidence>
<dbReference type="EMBL" id="LXQA010303126">
    <property type="protein sequence ID" value="MCI42328.1"/>
    <property type="molecule type" value="Genomic_DNA"/>
</dbReference>
<proteinExistence type="predicted"/>
<dbReference type="AlphaFoldDB" id="A0A392S0D4"/>
<comment type="caution">
    <text evidence="1">The sequence shown here is derived from an EMBL/GenBank/DDBJ whole genome shotgun (WGS) entry which is preliminary data.</text>
</comment>
<sequence length="69" mass="7769">LSCVLSHWTPPPPSSATTTVLLLHLRHQCSKTRRTANSNINIPSIFGRRNSPVRIIGVMLYVIEKRFAD</sequence>
<name>A0A392S0D4_9FABA</name>
<keyword evidence="2" id="KW-1185">Reference proteome</keyword>
<feature type="non-terminal residue" evidence="1">
    <location>
        <position position="1"/>
    </location>
</feature>